<dbReference type="AlphaFoldDB" id="E7BQT9"/>
<keyword evidence="10" id="KW-0614">Plasmid</keyword>
<dbReference type="Pfam" id="PF06271">
    <property type="entry name" value="RDD"/>
    <property type="match status" value="1"/>
</dbReference>
<evidence type="ECO:0000313" key="9">
    <source>
        <dbReference type="EMBL" id="ADT71665.1"/>
    </source>
</evidence>
<keyword evidence="5 7" id="KW-0472">Membrane</keyword>
<dbReference type="OrthoDB" id="4555857at2"/>
<keyword evidence="3 7" id="KW-0812">Transmembrane</keyword>
<evidence type="ECO:0000259" key="8">
    <source>
        <dbReference type="Pfam" id="PF06271"/>
    </source>
</evidence>
<dbReference type="HOGENOM" id="CLU_113306_0_0_11"/>
<gene>
    <name evidence="10" type="ordered locus">Mycch_5916</name>
</gene>
<sequence length="166" mass="17612">MSNDGTGPEDRRGIEPSGSHLDPQPATLTSRCAARLVDGVIVLVFAMIVRAPIHIGQGLYVTALVFGVLTFAYFLVYETTQGCTLGKKLIGICVLGPDSAPRPTVRQSAVRNAFTLLSVIPYVGALFSMTAYILIASTIASDAGKQGMHDRLAGGTRVVKCPRPNH</sequence>
<reference evidence="10 11" key="2">
    <citation type="submission" date="2012-06" db="EMBL/GenBank/DDBJ databases">
        <title>Complete sequence of plasmid 1 of Mycobacterium chubuense NBB4.</title>
        <authorList>
            <consortium name="US DOE Joint Genome Institute"/>
            <person name="Lucas S."/>
            <person name="Han J."/>
            <person name="Lapidus A."/>
            <person name="Cheng J.-F."/>
            <person name="Goodwin L."/>
            <person name="Pitluck S."/>
            <person name="Peters L."/>
            <person name="Mikhailova N."/>
            <person name="Teshima H."/>
            <person name="Detter J.C."/>
            <person name="Han C."/>
            <person name="Tapia R."/>
            <person name="Land M."/>
            <person name="Hauser L."/>
            <person name="Kyrpides N."/>
            <person name="Ivanova N."/>
            <person name="Pagani I."/>
            <person name="Mattes T."/>
            <person name="Holmes A."/>
            <person name="Rutledge P."/>
            <person name="Paulsen I."/>
            <person name="Coleman N."/>
            <person name="Woyke T."/>
        </authorList>
    </citation>
    <scope>NUCLEOTIDE SEQUENCE [LARGE SCALE GENOMIC DNA]</scope>
    <source>
        <strain evidence="10 11">NBB4</strain>
        <plasmid evidence="10 11">pMYCCH.01</plasmid>
    </source>
</reference>
<evidence type="ECO:0000256" key="6">
    <source>
        <dbReference type="SAM" id="MobiDB-lite"/>
    </source>
</evidence>
<evidence type="ECO:0000256" key="5">
    <source>
        <dbReference type="ARBA" id="ARBA00023136"/>
    </source>
</evidence>
<dbReference type="InterPro" id="IPR051791">
    <property type="entry name" value="Pra-immunoreactive"/>
</dbReference>
<organism evidence="9">
    <name type="scientific">Mycolicibacterium chubuense (strain NBB4)</name>
    <name type="common">Mycobacterium chubuense</name>
    <dbReference type="NCBI Taxonomy" id="710421"/>
    <lineage>
        <taxon>Bacteria</taxon>
        <taxon>Bacillati</taxon>
        <taxon>Actinomycetota</taxon>
        <taxon>Actinomycetes</taxon>
        <taxon>Mycobacteriales</taxon>
        <taxon>Mycobacteriaceae</taxon>
        <taxon>Mycolicibacterium</taxon>
    </lineage>
</organism>
<name>E7BQT9_MYCCN</name>
<protein>
    <submittedName>
        <fullName evidence="9">Putative RDD domain protein</fullName>
    </submittedName>
    <submittedName>
        <fullName evidence="10">Putative membrane protein/domain protein</fullName>
    </submittedName>
</protein>
<evidence type="ECO:0000313" key="10">
    <source>
        <dbReference type="EMBL" id="AFM20525.1"/>
    </source>
</evidence>
<evidence type="ECO:0000256" key="2">
    <source>
        <dbReference type="ARBA" id="ARBA00022475"/>
    </source>
</evidence>
<dbReference type="InterPro" id="IPR010432">
    <property type="entry name" value="RDD"/>
</dbReference>
<comment type="subcellular location">
    <subcellularLocation>
        <location evidence="1">Cell membrane</location>
        <topology evidence="1">Multi-pass membrane protein</topology>
    </subcellularLocation>
</comment>
<keyword evidence="4 7" id="KW-1133">Transmembrane helix</keyword>
<evidence type="ECO:0000313" key="11">
    <source>
        <dbReference type="Proteomes" id="UP000006057"/>
    </source>
</evidence>
<feature type="transmembrane region" description="Helical" evidence="7">
    <location>
        <begin position="58"/>
        <end position="76"/>
    </location>
</feature>
<feature type="region of interest" description="Disordered" evidence="6">
    <location>
        <begin position="1"/>
        <end position="25"/>
    </location>
</feature>
<accession>E7BQT9</accession>
<dbReference type="EMBL" id="CP003054">
    <property type="protein sequence ID" value="AFM20525.1"/>
    <property type="molecule type" value="Genomic_DNA"/>
</dbReference>
<feature type="transmembrane region" description="Helical" evidence="7">
    <location>
        <begin position="119"/>
        <end position="141"/>
    </location>
</feature>
<keyword evidence="11" id="KW-1185">Reference proteome</keyword>
<reference evidence="9" key="1">
    <citation type="journal article" date="2011" name="Environ. Microbiol. Rep.">
        <title>Untangling the multiple monooxygenases of Mycobacterium chubuense strain NBB4, a versatile hydrocarbon degrader.</title>
        <authorList>
            <person name="Coleman N.V."/>
            <person name="Yau S."/>
            <person name="Wilson N.L."/>
            <person name="Nolan L.M."/>
            <person name="Migocki M.D."/>
            <person name="Ly M.A."/>
            <person name="Crossett B."/>
            <person name="Holmes A.J."/>
        </authorList>
    </citation>
    <scope>NUCLEOTIDE SEQUENCE</scope>
    <source>
        <strain evidence="9">NBB4</strain>
    </source>
</reference>
<evidence type="ECO:0000256" key="7">
    <source>
        <dbReference type="SAM" id="Phobius"/>
    </source>
</evidence>
<evidence type="ECO:0000256" key="1">
    <source>
        <dbReference type="ARBA" id="ARBA00004651"/>
    </source>
</evidence>
<dbReference type="Proteomes" id="UP000006057">
    <property type="component" value="Plasmid pMYCCH.01"/>
</dbReference>
<dbReference type="RefSeq" id="WP_014805767.1">
    <property type="nucleotide sequence ID" value="NC_018022.1"/>
</dbReference>
<dbReference type="EMBL" id="GU174751">
    <property type="protein sequence ID" value="ADT71665.1"/>
    <property type="molecule type" value="Genomic_DNA"/>
</dbReference>
<geneLocation type="plasmid" evidence="10 11">
    <name>pMYCCH.01</name>
</geneLocation>
<proteinExistence type="predicted"/>
<dbReference type="KEGG" id="mcb:Mycch_5916"/>
<evidence type="ECO:0000256" key="4">
    <source>
        <dbReference type="ARBA" id="ARBA00022989"/>
    </source>
</evidence>
<dbReference type="PANTHER" id="PTHR36115">
    <property type="entry name" value="PROLINE-RICH ANTIGEN HOMOLOG-RELATED"/>
    <property type="match status" value="1"/>
</dbReference>
<dbReference type="PATRIC" id="fig|710421.3.peg.5901"/>
<evidence type="ECO:0000256" key="3">
    <source>
        <dbReference type="ARBA" id="ARBA00022692"/>
    </source>
</evidence>
<feature type="domain" description="RDD" evidence="8">
    <location>
        <begin position="26"/>
        <end position="154"/>
    </location>
</feature>
<dbReference type="GO" id="GO:0005886">
    <property type="term" value="C:plasma membrane"/>
    <property type="evidence" value="ECO:0007669"/>
    <property type="project" value="UniProtKB-SubCell"/>
</dbReference>
<keyword evidence="2" id="KW-1003">Cell membrane</keyword>